<dbReference type="SUPFAM" id="SSF52540">
    <property type="entry name" value="P-loop containing nucleoside triphosphate hydrolases"/>
    <property type="match status" value="1"/>
</dbReference>
<keyword evidence="13 15" id="KW-0472">Membrane</keyword>
<keyword evidence="7 15" id="KW-0547">Nucleotide-binding</keyword>
<protein>
    <recommendedName>
        <fullName evidence="15">ATP-dependent zinc metalloprotease FtsH</fullName>
        <ecNumber evidence="15">3.4.24.-</ecNumber>
    </recommendedName>
</protein>
<dbReference type="CDD" id="cd19501">
    <property type="entry name" value="RecA-like_FtsH"/>
    <property type="match status" value="1"/>
</dbReference>
<organism evidence="19 20">
    <name type="scientific">Halanaerobium salsuginis</name>
    <dbReference type="NCBI Taxonomy" id="29563"/>
    <lineage>
        <taxon>Bacteria</taxon>
        <taxon>Bacillati</taxon>
        <taxon>Bacillota</taxon>
        <taxon>Clostridia</taxon>
        <taxon>Halanaerobiales</taxon>
        <taxon>Halanaerobiaceae</taxon>
        <taxon>Halanaerobium</taxon>
    </lineage>
</organism>
<reference evidence="19 20" key="1">
    <citation type="submission" date="2016-10" db="EMBL/GenBank/DDBJ databases">
        <authorList>
            <person name="de Groot N.N."/>
        </authorList>
    </citation>
    <scope>NUCLEOTIDE SEQUENCE [LARGE SCALE GENOMIC DNA]</scope>
    <source>
        <strain evidence="19 20">ATCC 51327</strain>
    </source>
</reference>
<keyword evidence="8 15" id="KW-0378">Hydrolase</keyword>
<evidence type="ECO:0000313" key="19">
    <source>
        <dbReference type="EMBL" id="SFL81568.1"/>
    </source>
</evidence>
<evidence type="ECO:0000256" key="3">
    <source>
        <dbReference type="ARBA" id="ARBA00022475"/>
    </source>
</evidence>
<feature type="binding site" evidence="15">
    <location>
        <position position="417"/>
    </location>
    <ligand>
        <name>Zn(2+)</name>
        <dbReference type="ChEBI" id="CHEBI:29105"/>
        <note>catalytic</note>
    </ligand>
</feature>
<keyword evidence="19" id="KW-0131">Cell cycle</keyword>
<sequence length="633" mass="70170">MNKFVKNIGFYLILIAISILVAQFFMQQGPATVEDFTYTNLLQEVEADNINKVTIVGNQEVTGTINNRNFKVPVPPEAIPSLMQELRAGDVNIKTEPQPTTPWWINILSYILPVVILIVAWVFIMQKMQGGGGKMMSFGKSKAKLDESKKKMTFEDVANYEEVKEELREVVEFLKKPDKFTELGAQVPKGVLLVGPPGTGKTLMARAVAGEAGAPFFFISGSDFVEMFVGVGASRVRDLFEKGKKNSPCIIFIDELDAVGRQRGAGLGGGHDEREQTLNQLLVEMDGFEANEGIILMAATNRPDVLDPALLRPGRFDRQIIVDKPDRLGRQKILEIHVKDKPLADDIELEVLAKRTPGFTGADMENLANEAAILAARRGKKIISMKEFDDAIDRVIAGPAKKSRIVTEKEKNLVSYHETGHALLGELLEHADRTHKVTIIPRGRAGGFTIPLPEDDQNFMTKGQLLDKVTSLMGGRAAEAIFLDDISTGAQNDIERATQIIRAMVTEYGMSENLGPLTLGQKHDQQVFLGRDISRQRNYSEEVAARIDKEISKMVEECYSKAERLLKENSAIVERIVLALKEHETLNADQIRLLIKGESITGDPDKDIFSENDSDNNTNLPEGVTVFKPEPQS</sequence>
<accession>A0A1I4KS33</accession>
<feature type="transmembrane region" description="Helical" evidence="15">
    <location>
        <begin position="7"/>
        <end position="26"/>
    </location>
</feature>
<dbReference type="GO" id="GO:0004222">
    <property type="term" value="F:metalloendopeptidase activity"/>
    <property type="evidence" value="ECO:0007669"/>
    <property type="project" value="InterPro"/>
</dbReference>
<comment type="similarity">
    <text evidence="14 15">In the central section; belongs to the AAA ATPase family.</text>
</comment>
<comment type="function">
    <text evidence="15">Acts as a processive, ATP-dependent zinc metallopeptidase for both cytoplasmic and membrane proteins. Plays a role in the quality control of integral membrane proteins.</text>
</comment>
<dbReference type="NCBIfam" id="TIGR01241">
    <property type="entry name" value="FtsH_fam"/>
    <property type="match status" value="1"/>
</dbReference>
<dbReference type="Pfam" id="PF00004">
    <property type="entry name" value="AAA"/>
    <property type="match status" value="1"/>
</dbReference>
<evidence type="ECO:0000256" key="2">
    <source>
        <dbReference type="ARBA" id="ARBA00010044"/>
    </source>
</evidence>
<comment type="similarity">
    <text evidence="2 15">In the C-terminal section; belongs to the peptidase M41 family.</text>
</comment>
<feature type="region of interest" description="Disordered" evidence="17">
    <location>
        <begin position="603"/>
        <end position="633"/>
    </location>
</feature>
<dbReference type="Pfam" id="PF17862">
    <property type="entry name" value="AAA_lid_3"/>
    <property type="match status" value="1"/>
</dbReference>
<evidence type="ECO:0000256" key="5">
    <source>
        <dbReference type="ARBA" id="ARBA00022692"/>
    </source>
</evidence>
<dbReference type="GO" id="GO:0016887">
    <property type="term" value="F:ATP hydrolysis activity"/>
    <property type="evidence" value="ECO:0007669"/>
    <property type="project" value="UniProtKB-UniRule"/>
</dbReference>
<evidence type="ECO:0000256" key="12">
    <source>
        <dbReference type="ARBA" id="ARBA00023049"/>
    </source>
</evidence>
<evidence type="ECO:0000256" key="14">
    <source>
        <dbReference type="ARBA" id="ARBA00061570"/>
    </source>
</evidence>
<dbReference type="SUPFAM" id="SSF140990">
    <property type="entry name" value="FtsH protease domain-like"/>
    <property type="match status" value="1"/>
</dbReference>
<dbReference type="GO" id="GO:0006508">
    <property type="term" value="P:proteolysis"/>
    <property type="evidence" value="ECO:0007669"/>
    <property type="project" value="UniProtKB-KW"/>
</dbReference>
<dbReference type="Proteomes" id="UP000199006">
    <property type="component" value="Unassembled WGS sequence"/>
</dbReference>
<evidence type="ECO:0000256" key="4">
    <source>
        <dbReference type="ARBA" id="ARBA00022670"/>
    </source>
</evidence>
<dbReference type="InterPro" id="IPR027417">
    <property type="entry name" value="P-loop_NTPase"/>
</dbReference>
<evidence type="ECO:0000256" key="10">
    <source>
        <dbReference type="ARBA" id="ARBA00022840"/>
    </source>
</evidence>
<dbReference type="Pfam" id="PF06480">
    <property type="entry name" value="FtsH_ext"/>
    <property type="match status" value="1"/>
</dbReference>
<dbReference type="Pfam" id="PF01434">
    <property type="entry name" value="Peptidase_M41"/>
    <property type="match status" value="1"/>
</dbReference>
<dbReference type="FunFam" id="3.40.50.300:FF:000001">
    <property type="entry name" value="ATP-dependent zinc metalloprotease FtsH"/>
    <property type="match status" value="1"/>
</dbReference>
<keyword evidence="9 15" id="KW-0862">Zinc</keyword>
<keyword evidence="3 15" id="KW-1003">Cell membrane</keyword>
<name>A0A1I4KS33_9FIRM</name>
<dbReference type="Gene3D" id="1.10.8.60">
    <property type="match status" value="1"/>
</dbReference>
<evidence type="ECO:0000256" key="11">
    <source>
        <dbReference type="ARBA" id="ARBA00022989"/>
    </source>
</evidence>
<evidence type="ECO:0000256" key="17">
    <source>
        <dbReference type="SAM" id="MobiDB-lite"/>
    </source>
</evidence>
<feature type="transmembrane region" description="Helical" evidence="15">
    <location>
        <begin position="103"/>
        <end position="124"/>
    </location>
</feature>
<dbReference type="InterPro" id="IPR005936">
    <property type="entry name" value="FtsH"/>
</dbReference>
<evidence type="ECO:0000256" key="6">
    <source>
        <dbReference type="ARBA" id="ARBA00022723"/>
    </source>
</evidence>
<feature type="binding site" evidence="15">
    <location>
        <position position="493"/>
    </location>
    <ligand>
        <name>Zn(2+)</name>
        <dbReference type="ChEBI" id="CHEBI:29105"/>
        <note>catalytic</note>
    </ligand>
</feature>
<evidence type="ECO:0000256" key="16">
    <source>
        <dbReference type="RuleBase" id="RU003651"/>
    </source>
</evidence>
<keyword evidence="5 15" id="KW-0812">Transmembrane</keyword>
<evidence type="ECO:0000256" key="15">
    <source>
        <dbReference type="HAMAP-Rule" id="MF_01458"/>
    </source>
</evidence>
<dbReference type="STRING" id="29563.SAMN02983006_02098"/>
<keyword evidence="11 15" id="KW-1133">Transmembrane helix</keyword>
<evidence type="ECO:0000256" key="9">
    <source>
        <dbReference type="ARBA" id="ARBA00022833"/>
    </source>
</evidence>
<dbReference type="GO" id="GO:0030163">
    <property type="term" value="P:protein catabolic process"/>
    <property type="evidence" value="ECO:0007669"/>
    <property type="project" value="UniProtKB-UniRule"/>
</dbReference>
<dbReference type="Gene3D" id="3.30.720.210">
    <property type="match status" value="1"/>
</dbReference>
<feature type="domain" description="AAA+ ATPase" evidence="18">
    <location>
        <begin position="187"/>
        <end position="326"/>
    </location>
</feature>
<keyword evidence="4 15" id="KW-0645">Protease</keyword>
<dbReference type="GO" id="GO:0008270">
    <property type="term" value="F:zinc ion binding"/>
    <property type="evidence" value="ECO:0007669"/>
    <property type="project" value="UniProtKB-UniRule"/>
</dbReference>
<evidence type="ECO:0000256" key="7">
    <source>
        <dbReference type="ARBA" id="ARBA00022741"/>
    </source>
</evidence>
<dbReference type="InterPro" id="IPR003959">
    <property type="entry name" value="ATPase_AAA_core"/>
</dbReference>
<evidence type="ECO:0000256" key="13">
    <source>
        <dbReference type="ARBA" id="ARBA00023136"/>
    </source>
</evidence>
<comment type="subcellular location">
    <subcellularLocation>
        <location evidence="15">Cell membrane</location>
        <topology evidence="15">Multi-pass membrane protein</topology>
        <orientation evidence="15">Cytoplasmic side</orientation>
    </subcellularLocation>
    <subcellularLocation>
        <location evidence="1">Membrane</location>
    </subcellularLocation>
</comment>
<dbReference type="GO" id="GO:0051301">
    <property type="term" value="P:cell division"/>
    <property type="evidence" value="ECO:0007669"/>
    <property type="project" value="UniProtKB-KW"/>
</dbReference>
<dbReference type="InterPro" id="IPR000642">
    <property type="entry name" value="Peptidase_M41"/>
</dbReference>
<dbReference type="GO" id="GO:0005524">
    <property type="term" value="F:ATP binding"/>
    <property type="evidence" value="ECO:0007669"/>
    <property type="project" value="UniProtKB-UniRule"/>
</dbReference>
<comment type="similarity">
    <text evidence="16">Belongs to the AAA ATPase family.</text>
</comment>
<feature type="active site" evidence="15">
    <location>
        <position position="418"/>
    </location>
</feature>
<proteinExistence type="inferred from homology"/>
<evidence type="ECO:0000256" key="1">
    <source>
        <dbReference type="ARBA" id="ARBA00004370"/>
    </source>
</evidence>
<dbReference type="PANTHER" id="PTHR23076:SF113">
    <property type="entry name" value="ATP-DEPENDENT ZINC METALLOPROTEASE FTSH 1, CHLOROPLASTIC-RELATED"/>
    <property type="match status" value="1"/>
</dbReference>
<dbReference type="InterPro" id="IPR003960">
    <property type="entry name" value="ATPase_AAA_CS"/>
</dbReference>
<dbReference type="FunFam" id="1.10.8.60:FF:000001">
    <property type="entry name" value="ATP-dependent zinc metalloprotease FtsH"/>
    <property type="match status" value="1"/>
</dbReference>
<keyword evidence="20" id="KW-1185">Reference proteome</keyword>
<dbReference type="HAMAP" id="MF_01458">
    <property type="entry name" value="FtsH"/>
    <property type="match status" value="1"/>
</dbReference>
<dbReference type="FunFam" id="1.20.58.760:FF:000001">
    <property type="entry name" value="ATP-dependent zinc metalloprotease FtsH"/>
    <property type="match status" value="1"/>
</dbReference>
<keyword evidence="6 15" id="KW-0479">Metal-binding</keyword>
<dbReference type="EMBL" id="FOTI01000033">
    <property type="protein sequence ID" value="SFL81568.1"/>
    <property type="molecule type" value="Genomic_DNA"/>
</dbReference>
<dbReference type="GO" id="GO:0005886">
    <property type="term" value="C:plasma membrane"/>
    <property type="evidence" value="ECO:0007669"/>
    <property type="project" value="UniProtKB-SubCell"/>
</dbReference>
<dbReference type="InterPro" id="IPR037219">
    <property type="entry name" value="Peptidase_M41-like"/>
</dbReference>
<keyword evidence="10 15" id="KW-0067">ATP-binding</keyword>
<dbReference type="PROSITE" id="PS00674">
    <property type="entry name" value="AAA"/>
    <property type="match status" value="1"/>
</dbReference>
<feature type="binding site" evidence="15">
    <location>
        <begin position="195"/>
        <end position="202"/>
    </location>
    <ligand>
        <name>ATP</name>
        <dbReference type="ChEBI" id="CHEBI:30616"/>
    </ligand>
</feature>
<dbReference type="InterPro" id="IPR003593">
    <property type="entry name" value="AAA+_ATPase"/>
</dbReference>
<dbReference type="OrthoDB" id="9809379at2"/>
<dbReference type="EC" id="3.4.24.-" evidence="15"/>
<gene>
    <name evidence="15" type="primary">ftsH</name>
    <name evidence="19" type="ORF">SAMN02983006_02098</name>
</gene>
<keyword evidence="12 15" id="KW-0482">Metalloprotease</keyword>
<dbReference type="InterPro" id="IPR011546">
    <property type="entry name" value="Pept_M41_FtsH_extracell"/>
</dbReference>
<comment type="subunit">
    <text evidence="15">Homohexamer.</text>
</comment>
<dbReference type="GO" id="GO:0004176">
    <property type="term" value="F:ATP-dependent peptidase activity"/>
    <property type="evidence" value="ECO:0007669"/>
    <property type="project" value="InterPro"/>
</dbReference>
<dbReference type="InterPro" id="IPR041569">
    <property type="entry name" value="AAA_lid_3"/>
</dbReference>
<dbReference type="RefSeq" id="WP_089862156.1">
    <property type="nucleotide sequence ID" value="NZ_FOTI01000033.1"/>
</dbReference>
<comment type="cofactor">
    <cofactor evidence="15">
        <name>Zn(2+)</name>
        <dbReference type="ChEBI" id="CHEBI:29105"/>
    </cofactor>
    <text evidence="15">Binds 1 zinc ion per subunit.</text>
</comment>
<dbReference type="Gene3D" id="1.20.58.760">
    <property type="entry name" value="Peptidase M41"/>
    <property type="match status" value="1"/>
</dbReference>
<evidence type="ECO:0000256" key="8">
    <source>
        <dbReference type="ARBA" id="ARBA00022801"/>
    </source>
</evidence>
<dbReference type="PANTHER" id="PTHR23076">
    <property type="entry name" value="METALLOPROTEASE M41 FTSH"/>
    <property type="match status" value="1"/>
</dbReference>
<evidence type="ECO:0000313" key="20">
    <source>
        <dbReference type="Proteomes" id="UP000199006"/>
    </source>
</evidence>
<dbReference type="AlphaFoldDB" id="A0A1I4KS33"/>
<dbReference type="Gene3D" id="3.40.50.300">
    <property type="entry name" value="P-loop containing nucleotide triphosphate hydrolases"/>
    <property type="match status" value="1"/>
</dbReference>
<keyword evidence="19" id="KW-0132">Cell division</keyword>
<dbReference type="SMART" id="SM00382">
    <property type="entry name" value="AAA"/>
    <property type="match status" value="1"/>
</dbReference>
<evidence type="ECO:0000259" key="18">
    <source>
        <dbReference type="SMART" id="SM00382"/>
    </source>
</evidence>
<feature type="binding site" evidence="15">
    <location>
        <position position="421"/>
    </location>
    <ligand>
        <name>Zn(2+)</name>
        <dbReference type="ChEBI" id="CHEBI:29105"/>
        <note>catalytic</note>
    </ligand>
</feature>